<dbReference type="OrthoDB" id="10380961at2759"/>
<proteinExistence type="predicted"/>
<dbReference type="Proteomes" id="UP000696573">
    <property type="component" value="Unassembled WGS sequence"/>
</dbReference>
<protein>
    <submittedName>
        <fullName evidence="1">Uncharacterized protein</fullName>
    </submittedName>
</protein>
<keyword evidence="2" id="KW-1185">Reference proteome</keyword>
<sequence length="129" mass="13827">MLRQRVFQVWLWRYGEFDVRIASAETGGMCPNWLYGHVAELWLQDSGGSSCSSASGLMATASAIRGQNPPHGPIGCAGAVSRAAGDSGVQKEAQSQGKIDFQPLVRSWTLIQSISSIEKRGAGDRISDT</sequence>
<evidence type="ECO:0000313" key="1">
    <source>
        <dbReference type="EMBL" id="CAH0022582.1"/>
    </source>
</evidence>
<organism evidence="1 2">
    <name type="scientific">Clonostachys rhizophaga</name>
    <dbReference type="NCBI Taxonomy" id="160324"/>
    <lineage>
        <taxon>Eukaryota</taxon>
        <taxon>Fungi</taxon>
        <taxon>Dikarya</taxon>
        <taxon>Ascomycota</taxon>
        <taxon>Pezizomycotina</taxon>
        <taxon>Sordariomycetes</taxon>
        <taxon>Hypocreomycetidae</taxon>
        <taxon>Hypocreales</taxon>
        <taxon>Bionectriaceae</taxon>
        <taxon>Clonostachys</taxon>
    </lineage>
</organism>
<gene>
    <name evidence="1" type="ORF">CRHIZ90672A_00014733</name>
</gene>
<accession>A0A9N9YGA8</accession>
<dbReference type="EMBL" id="CABFNQ020000680">
    <property type="protein sequence ID" value="CAH0022582.1"/>
    <property type="molecule type" value="Genomic_DNA"/>
</dbReference>
<reference evidence="1" key="1">
    <citation type="submission" date="2021-10" db="EMBL/GenBank/DDBJ databases">
        <authorList>
            <person name="Piombo E."/>
        </authorList>
    </citation>
    <scope>NUCLEOTIDE SEQUENCE</scope>
</reference>
<name>A0A9N9YGA8_9HYPO</name>
<dbReference type="AlphaFoldDB" id="A0A9N9YGA8"/>
<evidence type="ECO:0000313" key="2">
    <source>
        <dbReference type="Proteomes" id="UP000696573"/>
    </source>
</evidence>
<comment type="caution">
    <text evidence="1">The sequence shown here is derived from an EMBL/GenBank/DDBJ whole genome shotgun (WGS) entry which is preliminary data.</text>
</comment>